<feature type="domain" description="F-box" evidence="2">
    <location>
        <begin position="29"/>
        <end position="70"/>
    </location>
</feature>
<dbReference type="InterPro" id="IPR032675">
    <property type="entry name" value="LRR_dom_sf"/>
</dbReference>
<dbReference type="Gene3D" id="3.80.10.10">
    <property type="entry name" value="Ribonuclease Inhibitor"/>
    <property type="match status" value="1"/>
</dbReference>
<dbReference type="AlphaFoldDB" id="A0A4S4EXY4"/>
<sequence>MKRRRNQRKKKVNDDGEKEEEEEEEKDRISSLPDSILHEILSSMDDLASAIQTCVLSKRWRYVWTSLPNLRFDFNQLDEVSMSRFKRFVNQVLALRDNNSNVYIFYFSSGYLVDPCLFKKCISYAVRHNVQQLHLNAFGYSELDDFPLCFFNYASLKELKLANCGNNSMLLDKPLRFPALKTLHLNRFGRDSANFITQTVGNCPNLETLILDCLYLNCFNITAPKLRKLELCYAEDSLGLYYESEIVISAPRLTSFKFEGHASPVFSPASFPCLDHVYVDVIPMFYRFQLASIVKERMPLNVINMLGQLREAKSVTLSLSTLEVLAMDPDSLRSHPSPFHKLKHLQLTQGGSSSSLSLPLNVINYLSQGLSCDGTLVMNFFPRSIFQNPSSSAPNSEKAPVEQNARLYRIIAGTLELLLKRLKQMLELNSAYTEPESCKLMFLGGPILVDGFHLCVSLPVDKPLRLPALNTLHLHRLGDDSANSSLCWVLSQFGNFDFGKDATQCDQHAWIASRSKIRYTVLVLVDA</sequence>
<dbReference type="SUPFAM" id="SSF52047">
    <property type="entry name" value="RNI-like"/>
    <property type="match status" value="1"/>
</dbReference>
<protein>
    <recommendedName>
        <fullName evidence="6">F-box domain-containing protein</fullName>
    </recommendedName>
</protein>
<feature type="region of interest" description="Disordered" evidence="1">
    <location>
        <begin position="1"/>
        <end position="30"/>
    </location>
</feature>
<dbReference type="InterPro" id="IPR001810">
    <property type="entry name" value="F-box_dom"/>
</dbReference>
<dbReference type="Proteomes" id="UP000306102">
    <property type="component" value="Unassembled WGS sequence"/>
</dbReference>
<dbReference type="CDD" id="cd22160">
    <property type="entry name" value="F-box_AtFBL13-like"/>
    <property type="match status" value="1"/>
</dbReference>
<evidence type="ECO:0000259" key="3">
    <source>
        <dbReference type="Pfam" id="PF24758"/>
    </source>
</evidence>
<dbReference type="EMBL" id="SDRB02001099">
    <property type="protein sequence ID" value="THG21923.1"/>
    <property type="molecule type" value="Genomic_DNA"/>
</dbReference>
<organism evidence="4 5">
    <name type="scientific">Camellia sinensis var. sinensis</name>
    <name type="common">China tea</name>
    <dbReference type="NCBI Taxonomy" id="542762"/>
    <lineage>
        <taxon>Eukaryota</taxon>
        <taxon>Viridiplantae</taxon>
        <taxon>Streptophyta</taxon>
        <taxon>Embryophyta</taxon>
        <taxon>Tracheophyta</taxon>
        <taxon>Spermatophyta</taxon>
        <taxon>Magnoliopsida</taxon>
        <taxon>eudicotyledons</taxon>
        <taxon>Gunneridae</taxon>
        <taxon>Pentapetalae</taxon>
        <taxon>asterids</taxon>
        <taxon>Ericales</taxon>
        <taxon>Theaceae</taxon>
        <taxon>Camellia</taxon>
    </lineage>
</organism>
<dbReference type="InterPro" id="IPR053781">
    <property type="entry name" value="F-box_AtFBL13-like"/>
</dbReference>
<dbReference type="Pfam" id="PF24758">
    <property type="entry name" value="LRR_At5g56370"/>
    <property type="match status" value="1"/>
</dbReference>
<dbReference type="PANTHER" id="PTHR34223">
    <property type="entry name" value="OS11G0201299 PROTEIN"/>
    <property type="match status" value="1"/>
</dbReference>
<dbReference type="InterPro" id="IPR053197">
    <property type="entry name" value="F-box_SCFL_complex_component"/>
</dbReference>
<dbReference type="PANTHER" id="PTHR34223:SF51">
    <property type="entry name" value="OS06G0556300 PROTEIN"/>
    <property type="match status" value="1"/>
</dbReference>
<evidence type="ECO:0008006" key="6">
    <source>
        <dbReference type="Google" id="ProtNLM"/>
    </source>
</evidence>
<dbReference type="InterPro" id="IPR055411">
    <property type="entry name" value="LRR_FXL15/At3g58940/PEG3-like"/>
</dbReference>
<keyword evidence="5" id="KW-1185">Reference proteome</keyword>
<accession>A0A4S4EXY4</accession>
<feature type="compositionally biased region" description="Acidic residues" evidence="1">
    <location>
        <begin position="16"/>
        <end position="25"/>
    </location>
</feature>
<dbReference type="SUPFAM" id="SSF81383">
    <property type="entry name" value="F-box domain"/>
    <property type="match status" value="1"/>
</dbReference>
<evidence type="ECO:0000256" key="1">
    <source>
        <dbReference type="SAM" id="MobiDB-lite"/>
    </source>
</evidence>
<comment type="caution">
    <text evidence="4">The sequence shown here is derived from an EMBL/GenBank/DDBJ whole genome shotgun (WGS) entry which is preliminary data.</text>
</comment>
<gene>
    <name evidence="4" type="ORF">TEA_009195</name>
</gene>
<feature type="domain" description="F-box/LRR-repeat protein 15/At3g58940/PEG3-like LRR" evidence="3">
    <location>
        <begin position="124"/>
        <end position="256"/>
    </location>
</feature>
<evidence type="ECO:0000313" key="5">
    <source>
        <dbReference type="Proteomes" id="UP000306102"/>
    </source>
</evidence>
<feature type="compositionally biased region" description="Basic residues" evidence="1">
    <location>
        <begin position="1"/>
        <end position="11"/>
    </location>
</feature>
<evidence type="ECO:0000259" key="2">
    <source>
        <dbReference type="Pfam" id="PF00646"/>
    </source>
</evidence>
<evidence type="ECO:0000313" key="4">
    <source>
        <dbReference type="EMBL" id="THG21923.1"/>
    </source>
</evidence>
<reference evidence="4 5" key="1">
    <citation type="journal article" date="2018" name="Proc. Natl. Acad. Sci. U.S.A.">
        <title>Draft genome sequence of Camellia sinensis var. sinensis provides insights into the evolution of the tea genome and tea quality.</title>
        <authorList>
            <person name="Wei C."/>
            <person name="Yang H."/>
            <person name="Wang S."/>
            <person name="Zhao J."/>
            <person name="Liu C."/>
            <person name="Gao L."/>
            <person name="Xia E."/>
            <person name="Lu Y."/>
            <person name="Tai Y."/>
            <person name="She G."/>
            <person name="Sun J."/>
            <person name="Cao H."/>
            <person name="Tong W."/>
            <person name="Gao Q."/>
            <person name="Li Y."/>
            <person name="Deng W."/>
            <person name="Jiang X."/>
            <person name="Wang W."/>
            <person name="Chen Q."/>
            <person name="Zhang S."/>
            <person name="Li H."/>
            <person name="Wu J."/>
            <person name="Wang P."/>
            <person name="Li P."/>
            <person name="Shi C."/>
            <person name="Zheng F."/>
            <person name="Jian J."/>
            <person name="Huang B."/>
            <person name="Shan D."/>
            <person name="Shi M."/>
            <person name="Fang C."/>
            <person name="Yue Y."/>
            <person name="Li F."/>
            <person name="Li D."/>
            <person name="Wei S."/>
            <person name="Han B."/>
            <person name="Jiang C."/>
            <person name="Yin Y."/>
            <person name="Xia T."/>
            <person name="Zhang Z."/>
            <person name="Bennetzen J.L."/>
            <person name="Zhao S."/>
            <person name="Wan X."/>
        </authorList>
    </citation>
    <scope>NUCLEOTIDE SEQUENCE [LARGE SCALE GENOMIC DNA]</scope>
    <source>
        <strain evidence="5">cv. Shuchazao</strain>
        <tissue evidence="4">Leaf</tissue>
    </source>
</reference>
<proteinExistence type="predicted"/>
<dbReference type="Pfam" id="PF00646">
    <property type="entry name" value="F-box"/>
    <property type="match status" value="1"/>
</dbReference>
<name>A0A4S4EXY4_CAMSN</name>
<dbReference type="STRING" id="542762.A0A4S4EXY4"/>
<dbReference type="InterPro" id="IPR036047">
    <property type="entry name" value="F-box-like_dom_sf"/>
</dbReference>